<proteinExistence type="predicted"/>
<evidence type="ECO:0000313" key="1">
    <source>
        <dbReference type="EMBL" id="RDX52274.1"/>
    </source>
</evidence>
<sequence>MARPQSWPRTWHYGFRMGPEDVIKLAIHVKAKEPEGSKKLSTLPDDLSPPADKTDETWKRIAKIRDWVLGYIAKEADVSTSPRRCATVQDPEDTAHHVIPFIAFATMRVFEPGDLDLTACRLSEYVKEDIERVRALLPHDQGGWYRDFNDYAAEHPWSPPTDIPSTGDNPTA</sequence>
<dbReference type="AlphaFoldDB" id="A0A371DIB8"/>
<reference evidence="1 2" key="1">
    <citation type="journal article" date="2018" name="Biotechnol. Biofuels">
        <title>Integrative visual omics of the white-rot fungus Polyporus brumalis exposes the biotechnological potential of its oxidative enzymes for delignifying raw plant biomass.</title>
        <authorList>
            <person name="Miyauchi S."/>
            <person name="Rancon A."/>
            <person name="Drula E."/>
            <person name="Hage H."/>
            <person name="Chaduli D."/>
            <person name="Favel A."/>
            <person name="Grisel S."/>
            <person name="Henrissat B."/>
            <person name="Herpoel-Gimbert I."/>
            <person name="Ruiz-Duenas F.J."/>
            <person name="Chevret D."/>
            <person name="Hainaut M."/>
            <person name="Lin J."/>
            <person name="Wang M."/>
            <person name="Pangilinan J."/>
            <person name="Lipzen A."/>
            <person name="Lesage-Meessen L."/>
            <person name="Navarro D."/>
            <person name="Riley R."/>
            <person name="Grigoriev I.V."/>
            <person name="Zhou S."/>
            <person name="Raouche S."/>
            <person name="Rosso M.N."/>
        </authorList>
    </citation>
    <scope>NUCLEOTIDE SEQUENCE [LARGE SCALE GENOMIC DNA]</scope>
    <source>
        <strain evidence="1 2">BRFM 1820</strain>
    </source>
</reference>
<evidence type="ECO:0000313" key="2">
    <source>
        <dbReference type="Proteomes" id="UP000256964"/>
    </source>
</evidence>
<keyword evidence="2" id="KW-1185">Reference proteome</keyword>
<name>A0A371DIB8_9APHY</name>
<dbReference type="Proteomes" id="UP000256964">
    <property type="component" value="Unassembled WGS sequence"/>
</dbReference>
<protein>
    <submittedName>
        <fullName evidence="1">Uncharacterized protein</fullName>
    </submittedName>
</protein>
<gene>
    <name evidence="1" type="ORF">OH76DRAFT_1400618</name>
</gene>
<organism evidence="1 2">
    <name type="scientific">Lentinus brumalis</name>
    <dbReference type="NCBI Taxonomy" id="2498619"/>
    <lineage>
        <taxon>Eukaryota</taxon>
        <taxon>Fungi</taxon>
        <taxon>Dikarya</taxon>
        <taxon>Basidiomycota</taxon>
        <taxon>Agaricomycotina</taxon>
        <taxon>Agaricomycetes</taxon>
        <taxon>Polyporales</taxon>
        <taxon>Polyporaceae</taxon>
        <taxon>Lentinus</taxon>
    </lineage>
</organism>
<accession>A0A371DIB8</accession>
<dbReference type="OrthoDB" id="2763848at2759"/>
<dbReference type="EMBL" id="KZ857391">
    <property type="protein sequence ID" value="RDX52274.1"/>
    <property type="molecule type" value="Genomic_DNA"/>
</dbReference>